<feature type="compositionally biased region" description="Low complexity" evidence="8">
    <location>
        <begin position="139"/>
        <end position="155"/>
    </location>
</feature>
<dbReference type="PROSITE" id="PS50082">
    <property type="entry name" value="WD_REPEATS_2"/>
    <property type="match status" value="2"/>
</dbReference>
<evidence type="ECO:0000313" key="11">
    <source>
        <dbReference type="EMBL" id="KAL1395231.1"/>
    </source>
</evidence>
<dbReference type="PANTHER" id="PTHR13720">
    <property type="entry name" value="WD-40 REPEAT PROTEIN"/>
    <property type="match status" value="1"/>
</dbReference>
<keyword evidence="5" id="KW-0963">Cytoplasm</keyword>
<dbReference type="Pfam" id="PF03451">
    <property type="entry name" value="HELP"/>
    <property type="match status" value="1"/>
</dbReference>
<comment type="subcellular location">
    <subcellularLocation>
        <location evidence="1">Cytoplasm</location>
        <location evidence="1">Cytoskeleton</location>
    </subcellularLocation>
</comment>
<dbReference type="InterPro" id="IPR055442">
    <property type="entry name" value="Beta-prop_EML-like_2nd"/>
</dbReference>
<feature type="repeat" description="WD" evidence="6">
    <location>
        <begin position="686"/>
        <end position="718"/>
    </location>
</feature>
<feature type="region of interest" description="Disordered" evidence="8">
    <location>
        <begin position="999"/>
        <end position="1021"/>
    </location>
</feature>
<evidence type="ECO:0000259" key="10">
    <source>
        <dbReference type="Pfam" id="PF23414"/>
    </source>
</evidence>
<feature type="compositionally biased region" description="Low complexity" evidence="8">
    <location>
        <begin position="185"/>
        <end position="205"/>
    </location>
</feature>
<keyword evidence="5" id="KW-0206">Cytoskeleton</keyword>
<evidence type="ECO:0000256" key="8">
    <source>
        <dbReference type="SAM" id="MobiDB-lite"/>
    </source>
</evidence>
<dbReference type="FunFam" id="2.130.10.10:FF:001322">
    <property type="entry name" value="Echinoderm microtubule-associated protein-like CG42247"/>
    <property type="match status" value="1"/>
</dbReference>
<dbReference type="Pfam" id="PF23414">
    <property type="entry name" value="Beta-prop_EML_2"/>
    <property type="match status" value="1"/>
</dbReference>
<dbReference type="PANTHER" id="PTHR13720:SF50">
    <property type="entry name" value="ECHINODERM MICROTUBULE-ASSOCIATED PROTEIN-LIKE 2"/>
    <property type="match status" value="1"/>
</dbReference>
<dbReference type="InterPro" id="IPR001680">
    <property type="entry name" value="WD40_rpt"/>
</dbReference>
<feature type="compositionally biased region" description="Low complexity" evidence="8">
    <location>
        <begin position="29"/>
        <end position="50"/>
    </location>
</feature>
<dbReference type="Proteomes" id="UP001562425">
    <property type="component" value="Unassembled WGS sequence"/>
</dbReference>
<protein>
    <recommendedName>
        <fullName evidence="13">77 kDa echinoderm microtubule-associated protein</fullName>
    </recommendedName>
</protein>
<evidence type="ECO:0000256" key="5">
    <source>
        <dbReference type="ARBA" id="ARBA00023212"/>
    </source>
</evidence>
<evidence type="ECO:0000313" key="12">
    <source>
        <dbReference type="Proteomes" id="UP001562425"/>
    </source>
</evidence>
<evidence type="ECO:0000256" key="2">
    <source>
        <dbReference type="ARBA" id="ARBA00022574"/>
    </source>
</evidence>
<evidence type="ECO:0000256" key="4">
    <source>
        <dbReference type="ARBA" id="ARBA00022737"/>
    </source>
</evidence>
<dbReference type="InterPro" id="IPR050630">
    <property type="entry name" value="WD_repeat_EMAP"/>
</dbReference>
<keyword evidence="12" id="KW-1185">Reference proteome</keyword>
<dbReference type="InterPro" id="IPR055439">
    <property type="entry name" value="Beta-prop_EML_1st"/>
</dbReference>
<feature type="compositionally biased region" description="Polar residues" evidence="8">
    <location>
        <begin position="8"/>
        <end position="28"/>
    </location>
</feature>
<feature type="domain" description="EML-like second beta-propeller" evidence="10">
    <location>
        <begin position="693"/>
        <end position="957"/>
    </location>
</feature>
<keyword evidence="2 6" id="KW-0853">WD repeat</keyword>
<gene>
    <name evidence="11" type="ORF">pipiens_011409</name>
</gene>
<dbReference type="InterPro" id="IPR015943">
    <property type="entry name" value="WD40/YVTN_repeat-like_dom_sf"/>
</dbReference>
<evidence type="ECO:0000256" key="3">
    <source>
        <dbReference type="ARBA" id="ARBA00022701"/>
    </source>
</evidence>
<feature type="compositionally biased region" description="Polar residues" evidence="8">
    <location>
        <begin position="1003"/>
        <end position="1014"/>
    </location>
</feature>
<dbReference type="PROSITE" id="PS50294">
    <property type="entry name" value="WD_REPEATS_REGION"/>
    <property type="match status" value="1"/>
</dbReference>
<evidence type="ECO:0000259" key="9">
    <source>
        <dbReference type="Pfam" id="PF23409"/>
    </source>
</evidence>
<dbReference type="SMART" id="SM00320">
    <property type="entry name" value="WD40"/>
    <property type="match status" value="11"/>
</dbReference>
<feature type="region of interest" description="Disordered" evidence="8">
    <location>
        <begin position="132"/>
        <end position="155"/>
    </location>
</feature>
<feature type="region of interest" description="Disordered" evidence="8">
    <location>
        <begin position="171"/>
        <end position="242"/>
    </location>
</feature>
<evidence type="ECO:0008006" key="13">
    <source>
        <dbReference type="Google" id="ProtNLM"/>
    </source>
</evidence>
<name>A0ABD1D6H9_CULPP</name>
<dbReference type="Gene3D" id="2.130.10.10">
    <property type="entry name" value="YVTN repeat-like/Quinoprotein amine dehydrogenase"/>
    <property type="match status" value="2"/>
</dbReference>
<accession>A0ABD1D6H9</accession>
<dbReference type="InterPro" id="IPR005108">
    <property type="entry name" value="HELP"/>
</dbReference>
<dbReference type="Pfam" id="PF23409">
    <property type="entry name" value="Beta-prop_EML"/>
    <property type="match status" value="1"/>
</dbReference>
<feature type="coiled-coil region" evidence="7">
    <location>
        <begin position="85"/>
        <end position="112"/>
    </location>
</feature>
<feature type="compositionally biased region" description="Low complexity" evidence="8">
    <location>
        <begin position="213"/>
        <end position="230"/>
    </location>
</feature>
<dbReference type="GO" id="GO:0005874">
    <property type="term" value="C:microtubule"/>
    <property type="evidence" value="ECO:0007669"/>
    <property type="project" value="UniProtKB-KW"/>
</dbReference>
<keyword evidence="3" id="KW-0493">Microtubule</keyword>
<evidence type="ECO:0000256" key="6">
    <source>
        <dbReference type="PROSITE-ProRule" id="PRU00221"/>
    </source>
</evidence>
<evidence type="ECO:0000256" key="7">
    <source>
        <dbReference type="SAM" id="Coils"/>
    </source>
</evidence>
<dbReference type="CDD" id="cd21931">
    <property type="entry name" value="TD_EMAP-like"/>
    <property type="match status" value="1"/>
</dbReference>
<sequence>MSAAVSPEQPSTPDSAQYQNNPYRNSNGTYATISESETASSSTSGSAMTTINSNHSSSIFKSSSGRSSSYQLHQQHLRSAYGASEEMLETEKASLVERVNDLERIVLEQKDEIVCLKSTLADVLRRLSTLDNSYDSGKSTLENSSSHNSSVMSSKSFRFSRNTITRLNSSVDEKRFGRVPSRVTSSPSRSAMSSSSSHGTAKASSLAQKAIHHSNGSLHSDSMSSHSISPAPSPSPRQPNLQNLSASVVGSIGVNGGGGGTNGVTGMGKRWSSTGDFVSGSPGTPVSSASGNSISRFSTKSLLNLNSSLGGHNGTGKGGSHAFVQKKEDDDYLKLYISGRPVVLHIPEAQISSYETTKVQPAPNKRLRLDWVYGYRGKDCRSNLHQLPTGEMVYFVAAVVILYNMDEQSQRHYVGHTDDVKSLAVHPNKLLVATGQCGGHDGHDTLPHIRVWNSVSLATLNVIGMGDFTGAINCLSFSRADSGTILAAIDDSPDKIISIWDWQKKENGRRITETKCSVDTIVAVEFHPLDKGQIITIGKNHIAFWSLDQNGMLYKRMGVFENREKPKYVTAITFTPAGDVVTGDSSGNIAIWSRGTNVISRFLKKIHEGSIFSICSLRNGGFVSGGKDGRLVLLDESMRMKAEQLVEPHFGAVRVVAQGKGSQLLIGTTKNCILSGDFTLGLVPMVLGHTDILWSLASHPQVAQFVTGGRDRLLQLWDSLSHSVVWSKDIGEPIQSVQFSNSGDTIIVSGVGGRWMVFDTVTRELLAVYQDGQDVIQTIKFSPDGNLLALGSKDSCVYIYQCTKAAHRFSKIGKCTGHSSFISHIDWSKDSTVLRTNSGDYELLYWNPTLCRQITTHGTVRNLEWATQSCTVSFETVGIWPENFDGTDINSVCKDGEEQFLVTADDTGKIRLFSYPASQPKSLSHAYRGHSSHVTSVKFMHDGVRLLSAGGMDTSVLHQQKMTMATTEQAMTKEGKSEDELPLPGAYEKQQQRALLPGEFHTQPRQISSGSRDSGATKENAGKVLNSSAELWRIFSEYIARIKICKT</sequence>
<reference evidence="11 12" key="1">
    <citation type="submission" date="2024-05" db="EMBL/GenBank/DDBJ databases">
        <title>Culex pipiens pipiens assembly and annotation.</title>
        <authorList>
            <person name="Alout H."/>
            <person name="Durand T."/>
        </authorList>
    </citation>
    <scope>NUCLEOTIDE SEQUENCE [LARGE SCALE GENOMIC DNA]</scope>
    <source>
        <strain evidence="11">HA-2024</strain>
        <tissue evidence="11">Whole body</tissue>
    </source>
</reference>
<keyword evidence="4" id="KW-0677">Repeat</keyword>
<organism evidence="11 12">
    <name type="scientific">Culex pipiens pipiens</name>
    <name type="common">Northern house mosquito</name>
    <dbReference type="NCBI Taxonomy" id="38569"/>
    <lineage>
        <taxon>Eukaryota</taxon>
        <taxon>Metazoa</taxon>
        <taxon>Ecdysozoa</taxon>
        <taxon>Arthropoda</taxon>
        <taxon>Hexapoda</taxon>
        <taxon>Insecta</taxon>
        <taxon>Pterygota</taxon>
        <taxon>Neoptera</taxon>
        <taxon>Endopterygota</taxon>
        <taxon>Diptera</taxon>
        <taxon>Nematocera</taxon>
        <taxon>Culicoidea</taxon>
        <taxon>Culicidae</taxon>
        <taxon>Culicinae</taxon>
        <taxon>Culicini</taxon>
        <taxon>Culex</taxon>
        <taxon>Culex</taxon>
    </lineage>
</organism>
<evidence type="ECO:0000256" key="1">
    <source>
        <dbReference type="ARBA" id="ARBA00004245"/>
    </source>
</evidence>
<dbReference type="SUPFAM" id="SSF50960">
    <property type="entry name" value="TolB, C-terminal domain"/>
    <property type="match status" value="1"/>
</dbReference>
<feature type="repeat" description="WD" evidence="6">
    <location>
        <begin position="815"/>
        <end position="847"/>
    </location>
</feature>
<dbReference type="InterPro" id="IPR036322">
    <property type="entry name" value="WD40_repeat_dom_sf"/>
</dbReference>
<comment type="caution">
    <text evidence="11">The sequence shown here is derived from an EMBL/GenBank/DDBJ whole genome shotgun (WGS) entry which is preliminary data.</text>
</comment>
<feature type="domain" description="EML-like first beta-propeller" evidence="9">
    <location>
        <begin position="409"/>
        <end position="676"/>
    </location>
</feature>
<proteinExistence type="predicted"/>
<feature type="region of interest" description="Disordered" evidence="8">
    <location>
        <begin position="1"/>
        <end position="50"/>
    </location>
</feature>
<dbReference type="FunFam" id="2.130.10.10:FF:000320">
    <property type="entry name" value="echinoderm microtubule-associated protein-like 6"/>
    <property type="match status" value="1"/>
</dbReference>
<dbReference type="InterPro" id="IPR049813">
    <property type="entry name" value="Elp-1-like_TD"/>
</dbReference>
<dbReference type="AlphaFoldDB" id="A0ABD1D6H9"/>
<dbReference type="SUPFAM" id="SSF50978">
    <property type="entry name" value="WD40 repeat-like"/>
    <property type="match status" value="2"/>
</dbReference>
<dbReference type="EMBL" id="JBEHCU010007239">
    <property type="protein sequence ID" value="KAL1395231.1"/>
    <property type="molecule type" value="Genomic_DNA"/>
</dbReference>
<keyword evidence="7" id="KW-0175">Coiled coil</keyword>